<sequence>MKPNAPNGYNNEVCITLCKSVLGSLPLYYMSLYRAPTNVIDAIEKMRRKFIWGVSDSGNSKICWVNWSTLIAPNKLGGLGVGSIKAANISLLIKWWWRLRNESHSLWAKVIYAIHGTNGRDSATLAHPKAIRSADGFSAVQPAYRR</sequence>
<dbReference type="PANTHER" id="PTHR33116:SF78">
    <property type="entry name" value="OS12G0587133 PROTEIN"/>
    <property type="match status" value="1"/>
</dbReference>
<evidence type="ECO:0000313" key="2">
    <source>
        <dbReference type="Proteomes" id="UP001172457"/>
    </source>
</evidence>
<protein>
    <submittedName>
        <fullName evidence="1">Uncharacterized protein</fullName>
    </submittedName>
</protein>
<dbReference type="EMBL" id="JARYMX010000001">
    <property type="protein sequence ID" value="KAJ9568131.1"/>
    <property type="molecule type" value="Genomic_DNA"/>
</dbReference>
<proteinExistence type="predicted"/>
<name>A0AA38WVV5_9ASTR</name>
<evidence type="ECO:0000313" key="1">
    <source>
        <dbReference type="EMBL" id="KAJ9568131.1"/>
    </source>
</evidence>
<organism evidence="1 2">
    <name type="scientific">Centaurea solstitialis</name>
    <name type="common">yellow star-thistle</name>
    <dbReference type="NCBI Taxonomy" id="347529"/>
    <lineage>
        <taxon>Eukaryota</taxon>
        <taxon>Viridiplantae</taxon>
        <taxon>Streptophyta</taxon>
        <taxon>Embryophyta</taxon>
        <taxon>Tracheophyta</taxon>
        <taxon>Spermatophyta</taxon>
        <taxon>Magnoliopsida</taxon>
        <taxon>eudicotyledons</taxon>
        <taxon>Gunneridae</taxon>
        <taxon>Pentapetalae</taxon>
        <taxon>asterids</taxon>
        <taxon>campanulids</taxon>
        <taxon>Asterales</taxon>
        <taxon>Asteraceae</taxon>
        <taxon>Carduoideae</taxon>
        <taxon>Cardueae</taxon>
        <taxon>Centaureinae</taxon>
        <taxon>Centaurea</taxon>
    </lineage>
</organism>
<dbReference type="AlphaFoldDB" id="A0AA38WVV5"/>
<reference evidence="1" key="1">
    <citation type="submission" date="2023-03" db="EMBL/GenBank/DDBJ databases">
        <title>Chromosome-scale reference genome and RAD-based genetic map of yellow starthistle (Centaurea solstitialis) reveal putative structural variation and QTLs associated with invader traits.</title>
        <authorList>
            <person name="Reatini B."/>
            <person name="Cang F.A."/>
            <person name="Jiang Q."/>
            <person name="Mckibben M.T.W."/>
            <person name="Barker M.S."/>
            <person name="Rieseberg L.H."/>
            <person name="Dlugosch K.M."/>
        </authorList>
    </citation>
    <scope>NUCLEOTIDE SEQUENCE</scope>
    <source>
        <strain evidence="1">CAN-66</strain>
        <tissue evidence="1">Leaf</tissue>
    </source>
</reference>
<keyword evidence="2" id="KW-1185">Reference proteome</keyword>
<comment type="caution">
    <text evidence="1">The sequence shown here is derived from an EMBL/GenBank/DDBJ whole genome shotgun (WGS) entry which is preliminary data.</text>
</comment>
<dbReference type="PANTHER" id="PTHR33116">
    <property type="entry name" value="REVERSE TRANSCRIPTASE ZINC-BINDING DOMAIN-CONTAINING PROTEIN-RELATED-RELATED"/>
    <property type="match status" value="1"/>
</dbReference>
<accession>A0AA38WVV5</accession>
<dbReference type="Proteomes" id="UP001172457">
    <property type="component" value="Chromosome 1"/>
</dbReference>
<gene>
    <name evidence="1" type="ORF">OSB04_004097</name>
</gene>